<feature type="compositionally biased region" description="Acidic residues" evidence="1">
    <location>
        <begin position="114"/>
        <end position="129"/>
    </location>
</feature>
<evidence type="ECO:0000313" key="2">
    <source>
        <dbReference type="EMBL" id="RPA71387.1"/>
    </source>
</evidence>
<name>A0A3N4HCD7_ASCIM</name>
<dbReference type="AlphaFoldDB" id="A0A3N4HCD7"/>
<sequence>MNTENDVDCIVMNNITYGELIVVLTDKFEKKELSKLGFLSDIGISKAAINAIAEETDIEPDAEGSSNQENLKKGKMRVDNNGVVHVSSTKAKKRKQNDTKEGSFNKKARKQDDNLSEDLIPSEDEEEVENSILRQKQTLDKEKIPVKDTNSGKKRMETVMSSQGSTNRIPQEMYKIGRLPDKAESLLDILPENLQVVYKDCLDNYLFKTNLKDSTINQIFYLVGSIGSEHHFQYLEGILNGVNQKANVHSQSSVEQTSFLDKAFQSLRNFFNAESNSIISCIMKRNAAIEFYEILEKVKQEEVLRRREGRSKAKQGDKVSTTAYKKLEERIWEEDTNELKNWSRGDLISLGNFGKRLKPFKDAFGISFINFLPEYACEMNGKKGKLQNDTIIKLVPKDTIPFIVMVIENLYGRNMQEVGKMYRTLEDVRNSNNFKDPRCDFGGTRCVGAVIEAAFAGWKGGGNREASSFKMKPAIEEVSVLIKCN</sequence>
<feature type="region of interest" description="Disordered" evidence="1">
    <location>
        <begin position="58"/>
        <end position="144"/>
    </location>
</feature>
<proteinExistence type="predicted"/>
<accession>A0A3N4HCD7</accession>
<evidence type="ECO:0000256" key="1">
    <source>
        <dbReference type="SAM" id="MobiDB-lite"/>
    </source>
</evidence>
<gene>
    <name evidence="2" type="ORF">BJ508DRAFT_315658</name>
</gene>
<dbReference type="Proteomes" id="UP000275078">
    <property type="component" value="Unassembled WGS sequence"/>
</dbReference>
<organism evidence="2 3">
    <name type="scientific">Ascobolus immersus RN42</name>
    <dbReference type="NCBI Taxonomy" id="1160509"/>
    <lineage>
        <taxon>Eukaryota</taxon>
        <taxon>Fungi</taxon>
        <taxon>Dikarya</taxon>
        <taxon>Ascomycota</taxon>
        <taxon>Pezizomycotina</taxon>
        <taxon>Pezizomycetes</taxon>
        <taxon>Pezizales</taxon>
        <taxon>Ascobolaceae</taxon>
        <taxon>Ascobolus</taxon>
    </lineage>
</organism>
<protein>
    <submittedName>
        <fullName evidence="2">Uncharacterized protein</fullName>
    </submittedName>
</protein>
<keyword evidence="3" id="KW-1185">Reference proteome</keyword>
<dbReference type="EMBL" id="ML119935">
    <property type="protein sequence ID" value="RPA71387.1"/>
    <property type="molecule type" value="Genomic_DNA"/>
</dbReference>
<evidence type="ECO:0000313" key="3">
    <source>
        <dbReference type="Proteomes" id="UP000275078"/>
    </source>
</evidence>
<reference evidence="2 3" key="1">
    <citation type="journal article" date="2018" name="Nat. Ecol. Evol.">
        <title>Pezizomycetes genomes reveal the molecular basis of ectomycorrhizal truffle lifestyle.</title>
        <authorList>
            <person name="Murat C."/>
            <person name="Payen T."/>
            <person name="Noel B."/>
            <person name="Kuo A."/>
            <person name="Morin E."/>
            <person name="Chen J."/>
            <person name="Kohler A."/>
            <person name="Krizsan K."/>
            <person name="Balestrini R."/>
            <person name="Da Silva C."/>
            <person name="Montanini B."/>
            <person name="Hainaut M."/>
            <person name="Levati E."/>
            <person name="Barry K.W."/>
            <person name="Belfiori B."/>
            <person name="Cichocki N."/>
            <person name="Clum A."/>
            <person name="Dockter R.B."/>
            <person name="Fauchery L."/>
            <person name="Guy J."/>
            <person name="Iotti M."/>
            <person name="Le Tacon F."/>
            <person name="Lindquist E.A."/>
            <person name="Lipzen A."/>
            <person name="Malagnac F."/>
            <person name="Mello A."/>
            <person name="Molinier V."/>
            <person name="Miyauchi S."/>
            <person name="Poulain J."/>
            <person name="Riccioni C."/>
            <person name="Rubini A."/>
            <person name="Sitrit Y."/>
            <person name="Splivallo R."/>
            <person name="Traeger S."/>
            <person name="Wang M."/>
            <person name="Zifcakova L."/>
            <person name="Wipf D."/>
            <person name="Zambonelli A."/>
            <person name="Paolocci F."/>
            <person name="Nowrousian M."/>
            <person name="Ottonello S."/>
            <person name="Baldrian P."/>
            <person name="Spatafora J.W."/>
            <person name="Henrissat B."/>
            <person name="Nagy L.G."/>
            <person name="Aury J.M."/>
            <person name="Wincker P."/>
            <person name="Grigoriev I.V."/>
            <person name="Bonfante P."/>
            <person name="Martin F.M."/>
        </authorList>
    </citation>
    <scope>NUCLEOTIDE SEQUENCE [LARGE SCALE GENOMIC DNA]</scope>
    <source>
        <strain evidence="2 3">RN42</strain>
    </source>
</reference>